<proteinExistence type="predicted"/>
<dbReference type="Proteomes" id="UP000699462">
    <property type="component" value="Unassembled WGS sequence"/>
</dbReference>
<dbReference type="OrthoDB" id="422427at2759"/>
<dbReference type="AlphaFoldDB" id="A0A8T0D5G1"/>
<comment type="caution">
    <text evidence="1">The sequence shown here is derived from an EMBL/GenBank/DDBJ whole genome shotgun (WGS) entry which is preliminary data.</text>
</comment>
<accession>A0A8T0D5G1</accession>
<dbReference type="Gene3D" id="1.25.40.570">
    <property type="match status" value="1"/>
</dbReference>
<protein>
    <submittedName>
        <fullName evidence="1">Uncharacterized protein</fullName>
    </submittedName>
</protein>
<dbReference type="EMBL" id="JTDF01014562">
    <property type="protein sequence ID" value="KAF8563089.1"/>
    <property type="molecule type" value="Genomic_DNA"/>
</dbReference>
<evidence type="ECO:0000313" key="2">
    <source>
        <dbReference type="Proteomes" id="UP000699462"/>
    </source>
</evidence>
<evidence type="ECO:0000313" key="1">
    <source>
        <dbReference type="EMBL" id="KAF8563089.1"/>
    </source>
</evidence>
<keyword evidence="2" id="KW-1185">Reference proteome</keyword>
<name>A0A8T0D5G1_9TREM</name>
<sequence length="147" mass="16813">TVRIFISVKLFLYLFIPEKPSLVHHWIVLLSLKMLSDGFHVDPFLAEDSSPPGATASENVTIIGDVQMDLPNYISNYHGYIYYQRLFYIAQRCPALRSTALRLAHDYIKKSTLDTASYNKVFLMLAEQVTQPINLVIFQPTPTIKYA</sequence>
<reference evidence="1 2" key="1">
    <citation type="submission" date="2019-07" db="EMBL/GenBank/DDBJ databases">
        <title>Annotation for the trematode Paragonimus westermani.</title>
        <authorList>
            <person name="Choi Y.-J."/>
        </authorList>
    </citation>
    <scope>NUCLEOTIDE SEQUENCE [LARGE SCALE GENOMIC DNA]</scope>
    <source>
        <strain evidence="1">180907_Pwestermani</strain>
    </source>
</reference>
<feature type="non-terminal residue" evidence="1">
    <location>
        <position position="1"/>
    </location>
</feature>
<gene>
    <name evidence="1" type="ORF">P879_11227</name>
</gene>
<organism evidence="1 2">
    <name type="scientific">Paragonimus westermani</name>
    <dbReference type="NCBI Taxonomy" id="34504"/>
    <lineage>
        <taxon>Eukaryota</taxon>
        <taxon>Metazoa</taxon>
        <taxon>Spiralia</taxon>
        <taxon>Lophotrochozoa</taxon>
        <taxon>Platyhelminthes</taxon>
        <taxon>Trematoda</taxon>
        <taxon>Digenea</taxon>
        <taxon>Plagiorchiida</taxon>
        <taxon>Troglotremata</taxon>
        <taxon>Troglotrematidae</taxon>
        <taxon>Paragonimus</taxon>
    </lineage>
</organism>